<keyword evidence="3" id="KW-1133">Transmembrane helix</keyword>
<keyword evidence="3" id="KW-0812">Transmembrane</keyword>
<dbReference type="RefSeq" id="WP_214056949.1">
    <property type="nucleotide sequence ID" value="NZ_BAAAHS010000103.1"/>
</dbReference>
<evidence type="ECO:0000256" key="2">
    <source>
        <dbReference type="SAM" id="MobiDB-lite"/>
    </source>
</evidence>
<evidence type="ECO:0000256" key="3">
    <source>
        <dbReference type="SAM" id="Phobius"/>
    </source>
</evidence>
<keyword evidence="1" id="KW-0175">Coiled coil</keyword>
<evidence type="ECO:0000256" key="1">
    <source>
        <dbReference type="SAM" id="Coils"/>
    </source>
</evidence>
<feature type="region of interest" description="Disordered" evidence="2">
    <location>
        <begin position="58"/>
        <end position="88"/>
    </location>
</feature>
<organism evidence="4 5">
    <name type="scientific">Nocardioides aquaticus</name>
    <dbReference type="NCBI Taxonomy" id="160826"/>
    <lineage>
        <taxon>Bacteria</taxon>
        <taxon>Bacillati</taxon>
        <taxon>Actinomycetota</taxon>
        <taxon>Actinomycetes</taxon>
        <taxon>Propionibacteriales</taxon>
        <taxon>Nocardioidaceae</taxon>
        <taxon>Nocardioides</taxon>
    </lineage>
</organism>
<feature type="region of interest" description="Disordered" evidence="2">
    <location>
        <begin position="190"/>
        <end position="215"/>
    </location>
</feature>
<keyword evidence="3" id="KW-0472">Membrane</keyword>
<proteinExistence type="predicted"/>
<evidence type="ECO:0000313" key="5">
    <source>
        <dbReference type="Proteomes" id="UP000679307"/>
    </source>
</evidence>
<reference evidence="4 5" key="1">
    <citation type="submission" date="2021-05" db="EMBL/GenBank/DDBJ databases">
        <title>Complete genome of Nocardioides aquaticus KCTC 9944T isolated from meromictic and hypersaline Ekho Lake, Antarctica.</title>
        <authorList>
            <person name="Hwang K."/>
            <person name="Kim K.M."/>
            <person name="Choe H."/>
        </authorList>
    </citation>
    <scope>NUCLEOTIDE SEQUENCE [LARGE SCALE GENOMIC DNA]</scope>
    <source>
        <strain evidence="4 5">KCTC 9944</strain>
    </source>
</reference>
<evidence type="ECO:0000313" key="4">
    <source>
        <dbReference type="EMBL" id="QVT81595.1"/>
    </source>
</evidence>
<feature type="region of interest" description="Disordered" evidence="2">
    <location>
        <begin position="271"/>
        <end position="312"/>
    </location>
</feature>
<feature type="compositionally biased region" description="Basic and acidic residues" evidence="2">
    <location>
        <begin position="190"/>
        <end position="201"/>
    </location>
</feature>
<sequence>MDLSALIFVALAVAWTVYLVPKAIRHHDEVARSRSVDRFSATMRVLAHREAVSARDSRLVVSPGRPPATTSVTTKEGPAPSPEPAPREVPVAVRRRAAARAAARRRRVLGAVLGALAAVVLLVVAGVLAWAWTAVPVVLLVAWLTACRMMVRVETGRAADAQLRRAQRKDARAEKRDLRREARIARRAERDEDFYADHDKPSPLLPAVDDDGGDPTQEVAAVVAGASSSVRSAAEAGMWDPVPVTLPTYVGKATAAPRTVRTIDLDSTGVWTSGRSESDSALAREAEQAARTEKAERAERDRAADERRATGS</sequence>
<feature type="transmembrane region" description="Helical" evidence="3">
    <location>
        <begin position="108"/>
        <end position="128"/>
    </location>
</feature>
<gene>
    <name evidence="4" type="ORF">ENKNEFLB_04006</name>
</gene>
<keyword evidence="5" id="KW-1185">Reference proteome</keyword>
<feature type="compositionally biased region" description="Basic and acidic residues" evidence="2">
    <location>
        <begin position="276"/>
        <end position="312"/>
    </location>
</feature>
<dbReference type="Proteomes" id="UP000679307">
    <property type="component" value="Chromosome"/>
</dbReference>
<name>A0ABX8ENT4_9ACTN</name>
<feature type="transmembrane region" description="Helical" evidence="3">
    <location>
        <begin position="6"/>
        <end position="24"/>
    </location>
</feature>
<accession>A0ABX8ENT4</accession>
<protein>
    <submittedName>
        <fullName evidence="4">Uncharacterized protein</fullName>
    </submittedName>
</protein>
<feature type="coiled-coil region" evidence="1">
    <location>
        <begin position="161"/>
        <end position="188"/>
    </location>
</feature>
<dbReference type="EMBL" id="CP075371">
    <property type="protein sequence ID" value="QVT81595.1"/>
    <property type="molecule type" value="Genomic_DNA"/>
</dbReference>